<dbReference type="PRINTS" id="PR00344">
    <property type="entry name" value="BCTRLSENSOR"/>
</dbReference>
<dbReference type="Pfam" id="PF02518">
    <property type="entry name" value="HATPase_c"/>
    <property type="match status" value="1"/>
</dbReference>
<keyword evidence="7 18" id="KW-0808">Transferase</keyword>
<dbReference type="Gene3D" id="3.30.565.10">
    <property type="entry name" value="Histidine kinase-like ATPase, C-terminal domain"/>
    <property type="match status" value="1"/>
</dbReference>
<dbReference type="InterPro" id="IPR036097">
    <property type="entry name" value="HisK_dim/P_sf"/>
</dbReference>
<accession>F0J2K9</accession>
<dbReference type="InterPro" id="IPR050980">
    <property type="entry name" value="2C_sensor_his_kinase"/>
</dbReference>
<dbReference type="Pfam" id="PF00672">
    <property type="entry name" value="HAMP"/>
    <property type="match status" value="1"/>
</dbReference>
<dbReference type="GO" id="GO:0000155">
    <property type="term" value="F:phosphorelay sensor kinase activity"/>
    <property type="evidence" value="ECO:0007669"/>
    <property type="project" value="InterPro"/>
</dbReference>
<dbReference type="InterPro" id="IPR005467">
    <property type="entry name" value="His_kinase_dom"/>
</dbReference>
<comment type="subcellular location">
    <subcellularLocation>
        <location evidence="2">Cell inner membrane</location>
        <topology evidence="2">Multi-pass membrane protein</topology>
    </subcellularLocation>
</comment>
<dbReference type="GO" id="GO:0005886">
    <property type="term" value="C:plasma membrane"/>
    <property type="evidence" value="ECO:0007669"/>
    <property type="project" value="UniProtKB-SubCell"/>
</dbReference>
<dbReference type="InterPro" id="IPR003594">
    <property type="entry name" value="HATPase_dom"/>
</dbReference>
<dbReference type="HOGENOM" id="CLU_000445_89_27_5"/>
<organism evidence="18 19">
    <name type="scientific">Acidiphilium multivorum (strain DSM 11245 / JCM 8867 / NBRC 100883 / AIU 301)</name>
    <dbReference type="NCBI Taxonomy" id="926570"/>
    <lineage>
        <taxon>Bacteria</taxon>
        <taxon>Pseudomonadati</taxon>
        <taxon>Pseudomonadota</taxon>
        <taxon>Alphaproteobacteria</taxon>
        <taxon>Acetobacterales</taxon>
        <taxon>Acidocellaceae</taxon>
        <taxon>Acidiphilium</taxon>
    </lineage>
</organism>
<dbReference type="PANTHER" id="PTHR44936">
    <property type="entry name" value="SENSOR PROTEIN CREC"/>
    <property type="match status" value="1"/>
</dbReference>
<dbReference type="PANTHER" id="PTHR44936:SF5">
    <property type="entry name" value="SENSOR HISTIDINE KINASE ENVZ"/>
    <property type="match status" value="1"/>
</dbReference>
<evidence type="ECO:0000256" key="8">
    <source>
        <dbReference type="ARBA" id="ARBA00022692"/>
    </source>
</evidence>
<keyword evidence="10 18" id="KW-0418">Kinase</keyword>
<keyword evidence="9" id="KW-0547">Nucleotide-binding</keyword>
<evidence type="ECO:0000256" key="11">
    <source>
        <dbReference type="ARBA" id="ARBA00022840"/>
    </source>
</evidence>
<evidence type="ECO:0000313" key="19">
    <source>
        <dbReference type="Proteomes" id="UP000007100"/>
    </source>
</evidence>
<dbReference type="EC" id="2.7.13.3" evidence="3"/>
<dbReference type="CDD" id="cd00082">
    <property type="entry name" value="HisKA"/>
    <property type="match status" value="1"/>
</dbReference>
<evidence type="ECO:0000256" key="9">
    <source>
        <dbReference type="ARBA" id="ARBA00022741"/>
    </source>
</evidence>
<proteinExistence type="predicted"/>
<name>F0J2K9_ACIMA</name>
<reference evidence="18 19" key="1">
    <citation type="submission" date="2010-12" db="EMBL/GenBank/DDBJ databases">
        <title>Whole genome sequence of Acidiphilium multivorum AIU301.</title>
        <authorList>
            <person name="Narita-Yamada S."/>
            <person name="Nakamura S."/>
            <person name="Ito N."/>
            <person name="Takarada H."/>
            <person name="Katano Y."/>
            <person name="Nakazawa H."/>
            <person name="Hosoyama A."/>
            <person name="Yamada R."/>
            <person name="Fujita N."/>
        </authorList>
    </citation>
    <scope>NUCLEOTIDE SEQUENCE [LARGE SCALE GENOMIC DNA]</scope>
    <source>
        <strain evidence="19">DSM 11245 / JCM 8867 / AIU301</strain>
    </source>
</reference>
<evidence type="ECO:0000256" key="4">
    <source>
        <dbReference type="ARBA" id="ARBA00022475"/>
    </source>
</evidence>
<evidence type="ECO:0000259" key="17">
    <source>
        <dbReference type="PROSITE" id="PS50885"/>
    </source>
</evidence>
<keyword evidence="19" id="KW-1185">Reference proteome</keyword>
<dbReference type="PROSITE" id="PS50885">
    <property type="entry name" value="HAMP"/>
    <property type="match status" value="1"/>
</dbReference>
<evidence type="ECO:0000256" key="2">
    <source>
        <dbReference type="ARBA" id="ARBA00004429"/>
    </source>
</evidence>
<dbReference type="CDD" id="cd00075">
    <property type="entry name" value="HATPase"/>
    <property type="match status" value="1"/>
</dbReference>
<evidence type="ECO:0000256" key="5">
    <source>
        <dbReference type="ARBA" id="ARBA00022519"/>
    </source>
</evidence>
<keyword evidence="8 15" id="KW-0812">Transmembrane</keyword>
<evidence type="ECO:0000313" key="18">
    <source>
        <dbReference type="EMBL" id="BAJ81953.1"/>
    </source>
</evidence>
<evidence type="ECO:0000256" key="10">
    <source>
        <dbReference type="ARBA" id="ARBA00022777"/>
    </source>
</evidence>
<feature type="transmembrane region" description="Helical" evidence="15">
    <location>
        <begin position="185"/>
        <end position="206"/>
    </location>
</feature>
<keyword evidence="13" id="KW-0902">Two-component regulatory system</keyword>
<dbReference type="AlphaFoldDB" id="F0J2K9"/>
<feature type="domain" description="Histidine kinase" evidence="16">
    <location>
        <begin position="267"/>
        <end position="464"/>
    </location>
</feature>
<evidence type="ECO:0000256" key="15">
    <source>
        <dbReference type="SAM" id="Phobius"/>
    </source>
</evidence>
<dbReference type="Proteomes" id="UP000007100">
    <property type="component" value="Chromosome"/>
</dbReference>
<keyword evidence="6" id="KW-0597">Phosphoprotein</keyword>
<dbReference type="EMBL" id="AP012035">
    <property type="protein sequence ID" value="BAJ81953.1"/>
    <property type="molecule type" value="Genomic_DNA"/>
</dbReference>
<dbReference type="GO" id="GO:0005524">
    <property type="term" value="F:ATP binding"/>
    <property type="evidence" value="ECO:0007669"/>
    <property type="project" value="UniProtKB-KW"/>
</dbReference>
<dbReference type="CDD" id="cd06225">
    <property type="entry name" value="HAMP"/>
    <property type="match status" value="1"/>
</dbReference>
<feature type="domain" description="HAMP" evidence="17">
    <location>
        <begin position="207"/>
        <end position="259"/>
    </location>
</feature>
<feature type="transmembrane region" description="Helical" evidence="15">
    <location>
        <begin position="160"/>
        <end position="179"/>
    </location>
</feature>
<sequence length="464" mass="49494">MFGQTVLILLAGLVFSALLGISILAFNQATVVREMGAFAATQRIVNLARLIDDVPADWGGRLVRAASGETLQITLSTHRPSWAKIRATGAGARTIHAFLARQLPPNLTNSLHVTVGTASLRALTAPHGMMAMMHQPSLRGMPMMDRSGMPGMMAGRRMRAAVRLPSGPWVTFAVVLPPSGFGLSWPFLIALVAMGMIVVPASVWAVRRVTAPLRTLAEAAERLGRDVAAPPLAEIGSTETRQAAHAFNLMQARLRQLVESRTRMLAALSHDLRTPLTLLQLRVEDVQEVEERERMVAAIASMNQMIEATLAFARDDAAVEPLRRIDLAALLVAIVDDLADAGLNVAIAPAAPVTMSCQPVALRRAFVNLLDNAVKYGGSADVAIASDRHTVTVTIDDHGPGIPAAELSKVFEPFYRIEESRSRETGGSGLGLAIALAVVEAHGGTIQLANRSSGGLSVRVTLPR</sequence>
<keyword evidence="11" id="KW-0067">ATP-binding</keyword>
<dbReference type="SMART" id="SM00388">
    <property type="entry name" value="HisKA"/>
    <property type="match status" value="1"/>
</dbReference>
<evidence type="ECO:0000256" key="3">
    <source>
        <dbReference type="ARBA" id="ARBA00012438"/>
    </source>
</evidence>
<dbReference type="SUPFAM" id="SSF47384">
    <property type="entry name" value="Homodimeric domain of signal transducing histidine kinase"/>
    <property type="match status" value="1"/>
</dbReference>
<evidence type="ECO:0000259" key="16">
    <source>
        <dbReference type="PROSITE" id="PS50109"/>
    </source>
</evidence>
<dbReference type="InterPro" id="IPR036890">
    <property type="entry name" value="HATPase_C_sf"/>
</dbReference>
<protein>
    <recommendedName>
        <fullName evidence="3">histidine kinase</fullName>
        <ecNumber evidence="3">2.7.13.3</ecNumber>
    </recommendedName>
</protein>
<dbReference type="InterPro" id="IPR003661">
    <property type="entry name" value="HisK_dim/P_dom"/>
</dbReference>
<dbReference type="InterPro" id="IPR003660">
    <property type="entry name" value="HAMP_dom"/>
</dbReference>
<gene>
    <name evidence="18" type="ordered locus">ACMV_26060</name>
</gene>
<dbReference type="SUPFAM" id="SSF55874">
    <property type="entry name" value="ATPase domain of HSP90 chaperone/DNA topoisomerase II/histidine kinase"/>
    <property type="match status" value="1"/>
</dbReference>
<dbReference type="SMART" id="SM00304">
    <property type="entry name" value="HAMP"/>
    <property type="match status" value="1"/>
</dbReference>
<feature type="transmembrane region" description="Helical" evidence="15">
    <location>
        <begin position="6"/>
        <end position="26"/>
    </location>
</feature>
<dbReference type="Pfam" id="PF00512">
    <property type="entry name" value="HisKA"/>
    <property type="match status" value="1"/>
</dbReference>
<evidence type="ECO:0000256" key="7">
    <source>
        <dbReference type="ARBA" id="ARBA00022679"/>
    </source>
</evidence>
<keyword evidence="12 15" id="KW-1133">Transmembrane helix</keyword>
<evidence type="ECO:0000256" key="12">
    <source>
        <dbReference type="ARBA" id="ARBA00022989"/>
    </source>
</evidence>
<evidence type="ECO:0000256" key="1">
    <source>
        <dbReference type="ARBA" id="ARBA00000085"/>
    </source>
</evidence>
<keyword evidence="14 15" id="KW-0472">Membrane</keyword>
<evidence type="ECO:0000256" key="14">
    <source>
        <dbReference type="ARBA" id="ARBA00023136"/>
    </source>
</evidence>
<keyword evidence="5" id="KW-0997">Cell inner membrane</keyword>
<dbReference type="KEGG" id="amv:ACMV_26060"/>
<keyword evidence="4" id="KW-1003">Cell membrane</keyword>
<dbReference type="Gene3D" id="1.10.287.130">
    <property type="match status" value="1"/>
</dbReference>
<evidence type="ECO:0000256" key="13">
    <source>
        <dbReference type="ARBA" id="ARBA00023012"/>
    </source>
</evidence>
<dbReference type="SMART" id="SM00387">
    <property type="entry name" value="HATPase_c"/>
    <property type="match status" value="1"/>
</dbReference>
<comment type="catalytic activity">
    <reaction evidence="1">
        <text>ATP + protein L-histidine = ADP + protein N-phospho-L-histidine.</text>
        <dbReference type="EC" id="2.7.13.3"/>
    </reaction>
</comment>
<evidence type="ECO:0000256" key="6">
    <source>
        <dbReference type="ARBA" id="ARBA00022553"/>
    </source>
</evidence>
<dbReference type="PROSITE" id="PS50109">
    <property type="entry name" value="HIS_KIN"/>
    <property type="match status" value="1"/>
</dbReference>
<dbReference type="InterPro" id="IPR004358">
    <property type="entry name" value="Sig_transdc_His_kin-like_C"/>
</dbReference>